<dbReference type="Proteomes" id="UP001597308">
    <property type="component" value="Unassembled WGS sequence"/>
</dbReference>
<keyword evidence="9" id="KW-1185">Reference proteome</keyword>
<evidence type="ECO:0000256" key="6">
    <source>
        <dbReference type="SAM" id="SignalP"/>
    </source>
</evidence>
<feature type="domain" description="Outer membrane protein beta-barrel" evidence="7">
    <location>
        <begin position="33"/>
        <end position="233"/>
    </location>
</feature>
<evidence type="ECO:0000259" key="7">
    <source>
        <dbReference type="Pfam" id="PF13505"/>
    </source>
</evidence>
<dbReference type="InterPro" id="IPR051692">
    <property type="entry name" value="OMP-like"/>
</dbReference>
<dbReference type="PANTHER" id="PTHR34001:SF3">
    <property type="entry name" value="BLL7405 PROTEIN"/>
    <property type="match status" value="1"/>
</dbReference>
<protein>
    <submittedName>
        <fullName evidence="8">Outer membrane protein</fullName>
    </submittedName>
</protein>
<comment type="similarity">
    <text evidence="5">Belongs to the Omp25/RopB family.</text>
</comment>
<dbReference type="RefSeq" id="WP_378800432.1">
    <property type="nucleotide sequence ID" value="NZ_JBHUER010000010.1"/>
</dbReference>
<dbReference type="Gene3D" id="2.40.160.20">
    <property type="match status" value="1"/>
</dbReference>
<name>A0ABW4K894_9HYPH</name>
<keyword evidence="4" id="KW-0998">Cell outer membrane</keyword>
<feature type="signal peptide" evidence="6">
    <location>
        <begin position="1"/>
        <end position="22"/>
    </location>
</feature>
<comment type="caution">
    <text evidence="8">The sequence shown here is derived from an EMBL/GenBank/DDBJ whole genome shotgun (WGS) entry which is preliminary data.</text>
</comment>
<dbReference type="PANTHER" id="PTHR34001">
    <property type="entry name" value="BLL7405 PROTEIN"/>
    <property type="match status" value="1"/>
</dbReference>
<proteinExistence type="inferred from homology"/>
<evidence type="ECO:0000313" key="8">
    <source>
        <dbReference type="EMBL" id="MFD1704372.1"/>
    </source>
</evidence>
<evidence type="ECO:0000256" key="1">
    <source>
        <dbReference type="ARBA" id="ARBA00004442"/>
    </source>
</evidence>
<accession>A0ABW4K894</accession>
<reference evidence="9" key="1">
    <citation type="journal article" date="2019" name="Int. J. Syst. Evol. Microbiol.">
        <title>The Global Catalogue of Microorganisms (GCM) 10K type strain sequencing project: providing services to taxonomists for standard genome sequencing and annotation.</title>
        <authorList>
            <consortium name="The Broad Institute Genomics Platform"/>
            <consortium name="The Broad Institute Genome Sequencing Center for Infectious Disease"/>
            <person name="Wu L."/>
            <person name="Ma J."/>
        </authorList>
    </citation>
    <scope>NUCLEOTIDE SEQUENCE [LARGE SCALE GENOMIC DNA]</scope>
    <source>
        <strain evidence="9">KCTC 23707</strain>
    </source>
</reference>
<evidence type="ECO:0000256" key="2">
    <source>
        <dbReference type="ARBA" id="ARBA00022729"/>
    </source>
</evidence>
<dbReference type="SUPFAM" id="SSF56925">
    <property type="entry name" value="OMPA-like"/>
    <property type="match status" value="1"/>
</dbReference>
<organism evidence="8 9">
    <name type="scientific">Methylopila henanensis</name>
    <dbReference type="NCBI Taxonomy" id="873516"/>
    <lineage>
        <taxon>Bacteria</taxon>
        <taxon>Pseudomonadati</taxon>
        <taxon>Pseudomonadota</taxon>
        <taxon>Alphaproteobacteria</taxon>
        <taxon>Hyphomicrobiales</taxon>
        <taxon>Methylopilaceae</taxon>
        <taxon>Methylopila</taxon>
    </lineage>
</organism>
<evidence type="ECO:0000256" key="3">
    <source>
        <dbReference type="ARBA" id="ARBA00023136"/>
    </source>
</evidence>
<comment type="subcellular location">
    <subcellularLocation>
        <location evidence="1">Cell outer membrane</location>
    </subcellularLocation>
</comment>
<evidence type="ECO:0000256" key="5">
    <source>
        <dbReference type="ARBA" id="ARBA00038306"/>
    </source>
</evidence>
<dbReference type="EMBL" id="JBHUER010000010">
    <property type="protein sequence ID" value="MFD1704372.1"/>
    <property type="molecule type" value="Genomic_DNA"/>
</dbReference>
<evidence type="ECO:0000313" key="9">
    <source>
        <dbReference type="Proteomes" id="UP001597308"/>
    </source>
</evidence>
<sequence length="237" mass="24552">MKRATLFGGAAALALWGGAAFAADIPAYEAAPAVAAPVPSFTWSGPYLGLQAGYGWFDADNRVNGFKPGSSPDGFTVGAYAGYNHQLDNSPLVLGVEADINYTDGDARRGTRGFTGAPDTRIGNDVGFTGAVRARVGYAFDRFLVYGAGGLAFADHEVKARATAPGGASGSDDTVAVGWTIGGGVEAALSDNVTARVEYRYSDFGTDSFSVAGSRVRSDLTENRVMLGVGYKFSSGW</sequence>
<feature type="chain" id="PRO_5046793853" evidence="6">
    <location>
        <begin position="23"/>
        <end position="237"/>
    </location>
</feature>
<dbReference type="InterPro" id="IPR011250">
    <property type="entry name" value="OMP/PagP_B-barrel"/>
</dbReference>
<dbReference type="Pfam" id="PF13505">
    <property type="entry name" value="OMP_b-brl"/>
    <property type="match status" value="1"/>
</dbReference>
<keyword evidence="2 6" id="KW-0732">Signal</keyword>
<keyword evidence="3" id="KW-0472">Membrane</keyword>
<dbReference type="InterPro" id="IPR027385">
    <property type="entry name" value="Beta-barrel_OMP"/>
</dbReference>
<evidence type="ECO:0000256" key="4">
    <source>
        <dbReference type="ARBA" id="ARBA00023237"/>
    </source>
</evidence>
<gene>
    <name evidence="8" type="ORF">ACFSCV_15295</name>
</gene>